<dbReference type="Pfam" id="PF18728">
    <property type="entry name" value="HEPN_AbiV"/>
    <property type="match status" value="1"/>
</dbReference>
<organism evidence="1 2">
    <name type="scientific">Glutamicibacter ardleyensis</name>
    <dbReference type="NCBI Taxonomy" id="225894"/>
    <lineage>
        <taxon>Bacteria</taxon>
        <taxon>Bacillati</taxon>
        <taxon>Actinomycetota</taxon>
        <taxon>Actinomycetes</taxon>
        <taxon>Micrococcales</taxon>
        <taxon>Micrococcaceae</taxon>
        <taxon>Glutamicibacter</taxon>
    </lineage>
</organism>
<gene>
    <name evidence="1" type="ORF">GCM10007173_10610</name>
</gene>
<dbReference type="RefSeq" id="WP_188684278.1">
    <property type="nucleotide sequence ID" value="NZ_BMKX01000002.1"/>
</dbReference>
<name>A0ABQ2DD35_9MICC</name>
<evidence type="ECO:0000313" key="1">
    <source>
        <dbReference type="EMBL" id="GGJ53948.1"/>
    </source>
</evidence>
<dbReference type="Proteomes" id="UP000606115">
    <property type="component" value="Unassembled WGS sequence"/>
</dbReference>
<evidence type="ECO:0000313" key="2">
    <source>
        <dbReference type="Proteomes" id="UP000606115"/>
    </source>
</evidence>
<keyword evidence="2" id="KW-1185">Reference proteome</keyword>
<accession>A0ABQ2DD35</accession>
<sequence length="281" mass="31908">MTIRRLPDLTPEQVAQLQDALLENADTLLNSAIAVLELGHVSLARSLAILGLEESGKAIAIHERRVALEYAPDGELFRCEELDKLWASHEKKLEAVHNFLLEEPYWFDTEAPDYEENSRYLGTIKSWSRRHDRSKQRGFYVDLSKTGQIMAPTDMKDESALREVLAHVHQIGWQLRLGEHIEGKRQDEREAGVPAASEKDLALLNILPRLMNEHPALYRSIRDSLGEGIPGEVLPNAAYRFNPPGKNQEAFRNLAKRGHEAETREVLRLAQELSQSANEHE</sequence>
<dbReference type="InterPro" id="IPR030987">
    <property type="entry name" value="AbiV"/>
</dbReference>
<dbReference type="NCBIfam" id="TIGR04498">
    <property type="entry name" value="AbiV_defense"/>
    <property type="match status" value="1"/>
</dbReference>
<protein>
    <recommendedName>
        <fullName evidence="3">AbiV family abortive infection protein</fullName>
    </recommendedName>
</protein>
<dbReference type="EMBL" id="BMKX01000002">
    <property type="protein sequence ID" value="GGJ53948.1"/>
    <property type="molecule type" value="Genomic_DNA"/>
</dbReference>
<dbReference type="GeneID" id="303303449"/>
<evidence type="ECO:0008006" key="3">
    <source>
        <dbReference type="Google" id="ProtNLM"/>
    </source>
</evidence>
<proteinExistence type="predicted"/>
<reference evidence="2" key="1">
    <citation type="journal article" date="2019" name="Int. J. Syst. Evol. Microbiol.">
        <title>The Global Catalogue of Microorganisms (GCM) 10K type strain sequencing project: providing services to taxonomists for standard genome sequencing and annotation.</title>
        <authorList>
            <consortium name="The Broad Institute Genomics Platform"/>
            <consortium name="The Broad Institute Genome Sequencing Center for Infectious Disease"/>
            <person name="Wu L."/>
            <person name="Ma J."/>
        </authorList>
    </citation>
    <scope>NUCLEOTIDE SEQUENCE [LARGE SCALE GENOMIC DNA]</scope>
    <source>
        <strain evidence="2">CGMCC 1.3685</strain>
    </source>
</reference>
<comment type="caution">
    <text evidence="1">The sequence shown here is derived from an EMBL/GenBank/DDBJ whole genome shotgun (WGS) entry which is preliminary data.</text>
</comment>